<proteinExistence type="predicted"/>
<keyword evidence="2" id="KW-1185">Reference proteome</keyword>
<sequence>MTVSSYLCGAGNFADARMTTYTHARQLLPSLAITDTGRRLTQRRTDSNATAQFLEWTPEKERTGMLAAEGSATCTAAPRHLQLTDLRRMDLGFGGHAVRFLYPKLTNSWRFCLDHNPSLDEYGQKPVPVETTNVFRTSGPAYR</sequence>
<reference evidence="1" key="1">
    <citation type="thesis" date="2020" institute="ProQuest LLC" country="789 East Eisenhower Parkway, Ann Arbor, MI, USA">
        <title>Comparative Genomics and Chromosome Evolution.</title>
        <authorList>
            <person name="Mudd A.B."/>
        </authorList>
    </citation>
    <scope>NUCLEOTIDE SEQUENCE</scope>
    <source>
        <strain evidence="1">HN-11 Male</strain>
        <tissue evidence="1">Kidney and liver</tissue>
    </source>
</reference>
<dbReference type="PANTHER" id="PTHR35348">
    <property type="entry name" value="TESTIS, PROSTATE AND PLACENTA-EXPRESSED PROTEIN"/>
    <property type="match status" value="1"/>
</dbReference>
<organism evidence="1 2">
    <name type="scientific">Eleutherodactylus coqui</name>
    <name type="common">Puerto Rican coqui</name>
    <dbReference type="NCBI Taxonomy" id="57060"/>
    <lineage>
        <taxon>Eukaryota</taxon>
        <taxon>Metazoa</taxon>
        <taxon>Chordata</taxon>
        <taxon>Craniata</taxon>
        <taxon>Vertebrata</taxon>
        <taxon>Euteleostomi</taxon>
        <taxon>Amphibia</taxon>
        <taxon>Batrachia</taxon>
        <taxon>Anura</taxon>
        <taxon>Neobatrachia</taxon>
        <taxon>Hyloidea</taxon>
        <taxon>Eleutherodactylidae</taxon>
        <taxon>Eleutherodactylinae</taxon>
        <taxon>Eleutherodactylus</taxon>
        <taxon>Eleutherodactylus</taxon>
    </lineage>
</organism>
<evidence type="ECO:0000313" key="1">
    <source>
        <dbReference type="EMBL" id="KAG9474747.1"/>
    </source>
</evidence>
<protein>
    <submittedName>
        <fullName evidence="1">Uncharacterized protein</fullName>
    </submittedName>
</protein>
<dbReference type="AlphaFoldDB" id="A0A8J6ESE3"/>
<name>A0A8J6ESE3_ELECQ</name>
<dbReference type="Proteomes" id="UP000770717">
    <property type="component" value="Unassembled WGS sequence"/>
</dbReference>
<gene>
    <name evidence="1" type="ORF">GDO78_003288</name>
</gene>
<dbReference type="InterPro" id="IPR034584">
    <property type="entry name" value="SPMIP8"/>
</dbReference>
<comment type="caution">
    <text evidence="1">The sequence shown here is derived from an EMBL/GenBank/DDBJ whole genome shotgun (WGS) entry which is preliminary data.</text>
</comment>
<dbReference type="OrthoDB" id="9970246at2759"/>
<accession>A0A8J6ESE3</accession>
<dbReference type="PANTHER" id="PTHR35348:SF1">
    <property type="entry name" value="TESTIS, PROSTATE AND PLACENTA-EXPRESSED PROTEIN"/>
    <property type="match status" value="1"/>
</dbReference>
<dbReference type="EMBL" id="WNTK01000012">
    <property type="protein sequence ID" value="KAG9474747.1"/>
    <property type="molecule type" value="Genomic_DNA"/>
</dbReference>
<evidence type="ECO:0000313" key="2">
    <source>
        <dbReference type="Proteomes" id="UP000770717"/>
    </source>
</evidence>